<dbReference type="SMART" id="SM00184">
    <property type="entry name" value="RING"/>
    <property type="match status" value="1"/>
</dbReference>
<dbReference type="PROSITE" id="PS50089">
    <property type="entry name" value="ZF_RING_2"/>
    <property type="match status" value="1"/>
</dbReference>
<feature type="coiled-coil region" evidence="5">
    <location>
        <begin position="52"/>
        <end position="130"/>
    </location>
</feature>
<feature type="compositionally biased region" description="Polar residues" evidence="6">
    <location>
        <begin position="7"/>
        <end position="16"/>
    </location>
</feature>
<organism evidence="8 9">
    <name type="scientific">Lentinus brumalis</name>
    <dbReference type="NCBI Taxonomy" id="2498619"/>
    <lineage>
        <taxon>Eukaryota</taxon>
        <taxon>Fungi</taxon>
        <taxon>Dikarya</taxon>
        <taxon>Basidiomycota</taxon>
        <taxon>Agaricomycotina</taxon>
        <taxon>Agaricomycetes</taxon>
        <taxon>Polyporales</taxon>
        <taxon>Polyporaceae</taxon>
        <taxon>Lentinus</taxon>
    </lineage>
</organism>
<evidence type="ECO:0000256" key="2">
    <source>
        <dbReference type="ARBA" id="ARBA00022771"/>
    </source>
</evidence>
<dbReference type="PROSITE" id="PS00518">
    <property type="entry name" value="ZF_RING_1"/>
    <property type="match status" value="1"/>
</dbReference>
<name>A0A371DMM5_9APHY</name>
<keyword evidence="3" id="KW-0862">Zinc</keyword>
<keyword evidence="2 4" id="KW-0863">Zinc-finger</keyword>
<dbReference type="OrthoDB" id="1923159at2759"/>
<reference evidence="8 9" key="1">
    <citation type="journal article" date="2018" name="Biotechnol. Biofuels">
        <title>Integrative visual omics of the white-rot fungus Polyporus brumalis exposes the biotechnological potential of its oxidative enzymes for delignifying raw plant biomass.</title>
        <authorList>
            <person name="Miyauchi S."/>
            <person name="Rancon A."/>
            <person name="Drula E."/>
            <person name="Hage H."/>
            <person name="Chaduli D."/>
            <person name="Favel A."/>
            <person name="Grisel S."/>
            <person name="Henrissat B."/>
            <person name="Herpoel-Gimbert I."/>
            <person name="Ruiz-Duenas F.J."/>
            <person name="Chevret D."/>
            <person name="Hainaut M."/>
            <person name="Lin J."/>
            <person name="Wang M."/>
            <person name="Pangilinan J."/>
            <person name="Lipzen A."/>
            <person name="Lesage-Meessen L."/>
            <person name="Navarro D."/>
            <person name="Riley R."/>
            <person name="Grigoriev I.V."/>
            <person name="Zhou S."/>
            <person name="Raouche S."/>
            <person name="Rosso M.N."/>
        </authorList>
    </citation>
    <scope>NUCLEOTIDE SEQUENCE [LARGE SCALE GENOMIC DNA]</scope>
    <source>
        <strain evidence="8 9">BRFM 1820</strain>
    </source>
</reference>
<feature type="compositionally biased region" description="Acidic residues" evidence="6">
    <location>
        <begin position="21"/>
        <end position="37"/>
    </location>
</feature>
<dbReference type="STRING" id="139420.A0A371DMM5"/>
<dbReference type="SUPFAM" id="SSF57850">
    <property type="entry name" value="RING/U-box"/>
    <property type="match status" value="1"/>
</dbReference>
<dbReference type="InterPro" id="IPR017907">
    <property type="entry name" value="Znf_RING_CS"/>
</dbReference>
<sequence length="286" mass="32816">MPITRSAHISQASSSKHTLDSDDEPPESGEDELEETGSDTLQTLLRQALGGARNLENENGALRKKVKALQSKLDRVQDSDELPIKPKRTRRVAASVSELQKEVQRLRSQVRKLEKSKEKYRKRIHELSMREVKKDADELVEDAEFEVGDSAYKMRKLLREFHDLMVANVLGQDGSEDCAICLEPLKLKECSSFPCEHIYCNDCLLQLKPDPDSYCDDVESIRCPSCRNIFPRDELESVDLTSIQRWDALLDVAKKWAKMDLRRQEDTSEEEEEEEFIDDEGTNDAR</sequence>
<evidence type="ECO:0000313" key="8">
    <source>
        <dbReference type="EMBL" id="RDX53774.1"/>
    </source>
</evidence>
<evidence type="ECO:0000256" key="5">
    <source>
        <dbReference type="SAM" id="Coils"/>
    </source>
</evidence>
<dbReference type="EMBL" id="KZ857386">
    <property type="protein sequence ID" value="RDX53774.1"/>
    <property type="molecule type" value="Genomic_DNA"/>
</dbReference>
<proteinExistence type="predicted"/>
<keyword evidence="1" id="KW-0479">Metal-binding</keyword>
<feature type="compositionally biased region" description="Acidic residues" evidence="6">
    <location>
        <begin position="267"/>
        <end position="286"/>
    </location>
</feature>
<protein>
    <recommendedName>
        <fullName evidence="7">RING-type domain-containing protein</fullName>
    </recommendedName>
</protein>
<dbReference type="GO" id="GO:0008270">
    <property type="term" value="F:zinc ion binding"/>
    <property type="evidence" value="ECO:0007669"/>
    <property type="project" value="UniProtKB-KW"/>
</dbReference>
<evidence type="ECO:0000256" key="1">
    <source>
        <dbReference type="ARBA" id="ARBA00022723"/>
    </source>
</evidence>
<dbReference type="Gene3D" id="3.30.40.10">
    <property type="entry name" value="Zinc/RING finger domain, C3HC4 (zinc finger)"/>
    <property type="match status" value="1"/>
</dbReference>
<evidence type="ECO:0000256" key="4">
    <source>
        <dbReference type="PROSITE-ProRule" id="PRU00175"/>
    </source>
</evidence>
<feature type="region of interest" description="Disordered" evidence="6">
    <location>
        <begin position="261"/>
        <end position="286"/>
    </location>
</feature>
<feature type="domain" description="RING-type" evidence="7">
    <location>
        <begin position="178"/>
        <end position="227"/>
    </location>
</feature>
<evidence type="ECO:0000256" key="3">
    <source>
        <dbReference type="ARBA" id="ARBA00022833"/>
    </source>
</evidence>
<gene>
    <name evidence="8" type="ORF">OH76DRAFT_1453558</name>
</gene>
<evidence type="ECO:0000259" key="7">
    <source>
        <dbReference type="PROSITE" id="PS50089"/>
    </source>
</evidence>
<dbReference type="AlphaFoldDB" id="A0A371DMM5"/>
<dbReference type="Proteomes" id="UP000256964">
    <property type="component" value="Unassembled WGS sequence"/>
</dbReference>
<dbReference type="InterPro" id="IPR013083">
    <property type="entry name" value="Znf_RING/FYVE/PHD"/>
</dbReference>
<evidence type="ECO:0000256" key="6">
    <source>
        <dbReference type="SAM" id="MobiDB-lite"/>
    </source>
</evidence>
<evidence type="ECO:0000313" key="9">
    <source>
        <dbReference type="Proteomes" id="UP000256964"/>
    </source>
</evidence>
<keyword evidence="9" id="KW-1185">Reference proteome</keyword>
<feature type="region of interest" description="Disordered" evidence="6">
    <location>
        <begin position="1"/>
        <end position="38"/>
    </location>
</feature>
<dbReference type="InterPro" id="IPR001841">
    <property type="entry name" value="Znf_RING"/>
</dbReference>
<accession>A0A371DMM5</accession>
<keyword evidence="5" id="KW-0175">Coiled coil</keyword>